<sequence length="72" mass="7860">MSEQPSAPHELASPLARLFHIARQQGYLTYDDILAVMPEPDQDLDQLDRLYAALLAAGIPYGDASAFDEGAK</sequence>
<dbReference type="RefSeq" id="WP_087861415.1">
    <property type="nucleotide sequence ID" value="NZ_LT859958.1"/>
</dbReference>
<evidence type="ECO:0000259" key="1">
    <source>
        <dbReference type="Pfam" id="PF03979"/>
    </source>
</evidence>
<dbReference type="Proteomes" id="UP000195514">
    <property type="component" value="Chromosome I"/>
</dbReference>
<evidence type="ECO:0000313" key="2">
    <source>
        <dbReference type="EMBL" id="SMX53482.1"/>
    </source>
</evidence>
<proteinExistence type="predicted"/>
<evidence type="ECO:0000313" key="3">
    <source>
        <dbReference type="Proteomes" id="UP000195514"/>
    </source>
</evidence>
<dbReference type="GO" id="GO:0003677">
    <property type="term" value="F:DNA binding"/>
    <property type="evidence" value="ECO:0007669"/>
    <property type="project" value="InterPro"/>
</dbReference>
<gene>
    <name evidence="2" type="ORF">CFX1CAM_0416</name>
</gene>
<dbReference type="InterPro" id="IPR042189">
    <property type="entry name" value="RNA_pol_sigma_70_r1_1_sf"/>
</dbReference>
<dbReference type="Pfam" id="PF03979">
    <property type="entry name" value="Sigma70_r1_1"/>
    <property type="match status" value="1"/>
</dbReference>
<keyword evidence="3" id="KW-1185">Reference proteome</keyword>
<accession>A0A1Y6K1B3</accession>
<feature type="domain" description="RNA polymerase sigma factor 70 region 1.1" evidence="1">
    <location>
        <begin position="15"/>
        <end position="60"/>
    </location>
</feature>
<organism evidence="2 3">
    <name type="scientific">Candidatus Brevifilum fermentans</name>
    <dbReference type="NCBI Taxonomy" id="1986204"/>
    <lineage>
        <taxon>Bacteria</taxon>
        <taxon>Bacillati</taxon>
        <taxon>Chloroflexota</taxon>
        <taxon>Anaerolineae</taxon>
        <taxon>Anaerolineales</taxon>
        <taxon>Anaerolineaceae</taxon>
        <taxon>Candidatus Brevifilum</taxon>
    </lineage>
</organism>
<reference evidence="3" key="1">
    <citation type="submission" date="2017-05" db="EMBL/GenBank/DDBJ databases">
        <authorList>
            <person name="Kirkegaard R."/>
            <person name="Mcilroy J S."/>
        </authorList>
    </citation>
    <scope>NUCLEOTIDE SEQUENCE [LARGE SCALE GENOMIC DNA]</scope>
</reference>
<dbReference type="EMBL" id="LT859958">
    <property type="protein sequence ID" value="SMX53482.1"/>
    <property type="molecule type" value="Genomic_DNA"/>
</dbReference>
<protein>
    <recommendedName>
        <fullName evidence="1">RNA polymerase sigma factor 70 region 1.1 domain-containing protein</fullName>
    </recommendedName>
</protein>
<dbReference type="AlphaFoldDB" id="A0A1Y6K1B3"/>
<name>A0A1Y6K1B3_9CHLR</name>
<dbReference type="GO" id="GO:0016987">
    <property type="term" value="F:sigma factor activity"/>
    <property type="evidence" value="ECO:0007669"/>
    <property type="project" value="InterPro"/>
</dbReference>
<dbReference type="Gene3D" id="1.10.220.120">
    <property type="entry name" value="Sigma-70 factor, region 1.1"/>
    <property type="match status" value="1"/>
</dbReference>
<dbReference type="KEGG" id="abat:CFX1CAM_0416"/>
<dbReference type="InterPro" id="IPR007127">
    <property type="entry name" value="RNA_pol_sigma_70_r1_1"/>
</dbReference>